<dbReference type="RefSeq" id="WP_013412870.1">
    <property type="nucleotide sequence ID" value="NC_014657.1"/>
</dbReference>
<sequence length="169" mass="19960">MTKKRIKRKISRQEAIEALRTKVREADGSLVTRCITDERLYKTVIFEHMLTPVSLYDEGLVETDDIISTFISSYVIHDMLEELFELADLKKYISRFMEETGESGEMGTNKLEEVLNRFYNEIYDELKKHQDKVVKIFFRMYPGQKWENIPTEKLQAIHGYIIRGCKIIP</sequence>
<accession>E4Q664</accession>
<dbReference type="HOGENOM" id="CLU_1575604_0_0_9"/>
<reference key="1">
    <citation type="submission" date="2010-09" db="EMBL/GenBank/DDBJ databases">
        <title>Complete sequence of Caldicellulosiruptor owensensis OL.</title>
        <authorList>
            <consortium name="US DOE Joint Genome Institute"/>
            <person name="Lucas S."/>
            <person name="Copeland A."/>
            <person name="Lapidus A."/>
            <person name="Cheng J.-F."/>
            <person name="Bruce D."/>
            <person name="Goodwin L."/>
            <person name="Pitluck S."/>
            <person name="Davenport K."/>
            <person name="Detter J.C."/>
            <person name="Han C."/>
            <person name="Tapia R."/>
            <person name="Land M."/>
            <person name="Hauser L."/>
            <person name="Chang Y.-J."/>
            <person name="Jeffries C."/>
            <person name="Kyrpides N."/>
            <person name="Ivanova N."/>
            <person name="Mikhailova N."/>
            <person name="Blumer-Schuette S.E."/>
            <person name="Kelly R.M."/>
            <person name="Woyke T."/>
        </authorList>
    </citation>
    <scope>NUCLEOTIDE SEQUENCE</scope>
    <source>
        <strain>OL</strain>
    </source>
</reference>
<keyword evidence="2" id="KW-1185">Reference proteome</keyword>
<name>E4Q664_CALOW</name>
<reference evidence="1 2" key="2">
    <citation type="journal article" date="2011" name="J. Bacteriol.">
        <title>Complete genome sequences for the anaerobic, extremely thermophilic plant biomass-degrading bacteria Caldicellulosiruptor hydrothermalis, Caldicellulosiruptor kristjanssonii, Caldicellulosiruptor kronotskyensis, Caldicellulosiruptor owensenis, and Caldicellulosiruptor lactoaceticus.</title>
        <authorList>
            <person name="Blumer-Schuette S.E."/>
            <person name="Ozdemir I."/>
            <person name="Mistry D."/>
            <person name="Lucas S."/>
            <person name="Lapidus A."/>
            <person name="Cheng J.F."/>
            <person name="Goodwin L.A."/>
            <person name="Pitluck S."/>
            <person name="Land M.L."/>
            <person name="Hauser L.J."/>
            <person name="Woyke T."/>
            <person name="Mikhailova N."/>
            <person name="Pati A."/>
            <person name="Kyrpides N.C."/>
            <person name="Ivanova N."/>
            <person name="Detter J.C."/>
            <person name="Walston-Davenport K."/>
            <person name="Han S."/>
            <person name="Adams M.W."/>
            <person name="Kelly R.M."/>
        </authorList>
    </citation>
    <scope>NUCLEOTIDE SEQUENCE [LARGE SCALE GENOMIC DNA]</scope>
    <source>
        <strain evidence="2">ATCC 700167 / DSM 13100 / OL</strain>
    </source>
</reference>
<dbReference type="AlphaFoldDB" id="E4Q664"/>
<organism evidence="1 2">
    <name type="scientific">Caldicellulosiruptor owensensis (strain ATCC 700167 / DSM 13100 / OL)</name>
    <dbReference type="NCBI Taxonomy" id="632518"/>
    <lineage>
        <taxon>Bacteria</taxon>
        <taxon>Bacillati</taxon>
        <taxon>Bacillota</taxon>
        <taxon>Bacillota incertae sedis</taxon>
        <taxon>Caldicellulosiruptorales</taxon>
        <taxon>Caldicellulosiruptoraceae</taxon>
        <taxon>Caldicellulosiruptor</taxon>
    </lineage>
</organism>
<protein>
    <submittedName>
        <fullName evidence="1">Uncharacterized protein</fullName>
    </submittedName>
</protein>
<dbReference type="KEGG" id="cow:Calow_2038"/>
<dbReference type="Proteomes" id="UP000006889">
    <property type="component" value="Chromosome"/>
</dbReference>
<evidence type="ECO:0000313" key="1">
    <source>
        <dbReference type="EMBL" id="ADQ05549.1"/>
    </source>
</evidence>
<evidence type="ECO:0000313" key="2">
    <source>
        <dbReference type="Proteomes" id="UP000006889"/>
    </source>
</evidence>
<proteinExistence type="predicted"/>
<dbReference type="EMBL" id="CP002216">
    <property type="protein sequence ID" value="ADQ05549.1"/>
    <property type="molecule type" value="Genomic_DNA"/>
</dbReference>
<gene>
    <name evidence="1" type="ordered locus">Calow_2038</name>
</gene>